<comment type="function">
    <text evidence="8">6-O-sulfation enzyme which catalyzes the transfer of sulfate from 3'-phosphoadenosine 5'-phosphosulfate (PAPS) to position 6 of the N-sulfoglucosamine residue (GlcNS) of heparan sulfate.</text>
</comment>
<name>A0AAV2TXH6_CALDB</name>
<keyword evidence="5" id="KW-1133">Transmembrane helix</keyword>
<comment type="caution">
    <text evidence="9">The sequence shown here is derived from an EMBL/GenBank/DDBJ whole genome shotgun (WGS) entry which is preliminary data.</text>
</comment>
<keyword evidence="3 8" id="KW-0808">Transferase</keyword>
<dbReference type="EC" id="2.8.2.-" evidence="8"/>
<dbReference type="InterPro" id="IPR027417">
    <property type="entry name" value="P-loop_NTPase"/>
</dbReference>
<comment type="subcellular location">
    <subcellularLocation>
        <location evidence="1">Membrane</location>
        <topology evidence="1">Single-pass membrane protein</topology>
    </subcellularLocation>
    <subcellularLocation>
        <location evidence="8">Membrane</location>
        <topology evidence="8">Single-pass type II membrane protein</topology>
    </subcellularLocation>
</comment>
<evidence type="ECO:0000256" key="2">
    <source>
        <dbReference type="ARBA" id="ARBA00010109"/>
    </source>
</evidence>
<dbReference type="GO" id="GO:0017095">
    <property type="term" value="F:heparan sulfate 6-sulfotransferase activity"/>
    <property type="evidence" value="ECO:0007669"/>
    <property type="project" value="TreeGrafter"/>
</dbReference>
<dbReference type="InterPro" id="IPR010635">
    <property type="entry name" value="Heparan_SO4-6-sulfoTrfase"/>
</dbReference>
<organism evidence="9 10">
    <name type="scientific">Calicophoron daubneyi</name>
    <name type="common">Rumen fluke</name>
    <name type="synonym">Paramphistomum daubneyi</name>
    <dbReference type="NCBI Taxonomy" id="300641"/>
    <lineage>
        <taxon>Eukaryota</taxon>
        <taxon>Metazoa</taxon>
        <taxon>Spiralia</taxon>
        <taxon>Lophotrochozoa</taxon>
        <taxon>Platyhelminthes</taxon>
        <taxon>Trematoda</taxon>
        <taxon>Digenea</taxon>
        <taxon>Plagiorchiida</taxon>
        <taxon>Pronocephalata</taxon>
        <taxon>Paramphistomoidea</taxon>
        <taxon>Paramphistomidae</taxon>
        <taxon>Calicophoron</taxon>
    </lineage>
</organism>
<evidence type="ECO:0000313" key="10">
    <source>
        <dbReference type="Proteomes" id="UP001497525"/>
    </source>
</evidence>
<evidence type="ECO:0000256" key="6">
    <source>
        <dbReference type="ARBA" id="ARBA00023136"/>
    </source>
</evidence>
<comment type="similarity">
    <text evidence="2 8">Belongs to the sulfotransferase 6 family.</text>
</comment>
<dbReference type="EMBL" id="CAXLJL010000867">
    <property type="protein sequence ID" value="CAL5141423.1"/>
    <property type="molecule type" value="Genomic_DNA"/>
</dbReference>
<keyword evidence="6 8" id="KW-0472">Membrane</keyword>
<gene>
    <name evidence="9" type="ORF">CDAUBV1_LOCUS16665</name>
</gene>
<keyword evidence="8" id="KW-0735">Signal-anchor</keyword>
<dbReference type="AlphaFoldDB" id="A0AAV2TXH6"/>
<protein>
    <recommendedName>
        <fullName evidence="8">Heparan-sulfate 6-O-sulfotransferase</fullName>
        <ecNumber evidence="8">2.8.2.-</ecNumber>
    </recommendedName>
</protein>
<dbReference type="GO" id="GO:0016020">
    <property type="term" value="C:membrane"/>
    <property type="evidence" value="ECO:0007669"/>
    <property type="project" value="UniProtKB-SubCell"/>
</dbReference>
<sequence>MYSVRRITILLALLCATFVFVFHSVQFYFHADAFHTTNFCSSYEVSAAFSNSFGTALNESVIPTPDLDKPITSSHAKEVLVFLHIQKTAGTLIERRFTRGGLTDRQCVCPKGRFRCNCTTADGHTWLLSRFSTGWICGLHADLTEYLECANSALNKADGQVVPRRLVYFTMLRDPLDRFLSEWLHVRRGGTWRRARLRCHGHSPPSRHYRPCYTIPEFMSSAPKPLSASSQLSWLHVSLDKFLHCPYNLALNRQTRMLANLSALGCYEHLVDWATPLHPSKSLPTISSAQAALRISAKHMLLLLLKSISLSEHLVYSQYHLQRALNITLNILLSGDRLSFTNSSGPRHVTHTELVRPTLSASEVQAVEDYNHLDVNVYRFAKRLMACRLSTYLLHDFHVPYPFKRPLLTLYRGNIWRRCHSLTGLLLDCGDKHCFTRRLVRSVQRILIHQGSSPVPVEHFLGQQEKRGVMMRRNFLLSATNVSSIR</sequence>
<evidence type="ECO:0000256" key="5">
    <source>
        <dbReference type="ARBA" id="ARBA00022989"/>
    </source>
</evidence>
<dbReference type="InterPro" id="IPR005331">
    <property type="entry name" value="Sulfotransferase"/>
</dbReference>
<dbReference type="PANTHER" id="PTHR12812">
    <property type="entry name" value="HEPARAN SULFATE 6-O-SULFOTRANSFERASE 3"/>
    <property type="match status" value="1"/>
</dbReference>
<reference evidence="9" key="1">
    <citation type="submission" date="2024-06" db="EMBL/GenBank/DDBJ databases">
        <authorList>
            <person name="Liu X."/>
            <person name="Lenzi L."/>
            <person name="Haldenby T S."/>
            <person name="Uol C."/>
        </authorList>
    </citation>
    <scope>NUCLEOTIDE SEQUENCE</scope>
</reference>
<dbReference type="PANTHER" id="PTHR12812:SF0">
    <property type="entry name" value="HEPARAN-SULFATE 6-O-SULFOTRANSFERASE"/>
    <property type="match status" value="1"/>
</dbReference>
<comment type="catalytic activity">
    <reaction evidence="8">
        <text>alpha-D-glucosaminyl-[heparan sulfate](n) + 3'-phosphoadenylyl sulfate = 6-sulfo-alpha-D-glucosaminyl-[heparan sulfate](n) + adenosine 3',5'-bisphosphate + H(+)</text>
        <dbReference type="Rhea" id="RHEA:56604"/>
        <dbReference type="Rhea" id="RHEA-COMP:9830"/>
        <dbReference type="Rhea" id="RHEA-COMP:14621"/>
        <dbReference type="ChEBI" id="CHEBI:15378"/>
        <dbReference type="ChEBI" id="CHEBI:58339"/>
        <dbReference type="ChEBI" id="CHEBI:58343"/>
        <dbReference type="ChEBI" id="CHEBI:58388"/>
        <dbReference type="ChEBI" id="CHEBI:140604"/>
    </reaction>
</comment>
<accession>A0AAV2TXH6</accession>
<dbReference type="Proteomes" id="UP001497525">
    <property type="component" value="Unassembled WGS sequence"/>
</dbReference>
<evidence type="ECO:0000256" key="3">
    <source>
        <dbReference type="ARBA" id="ARBA00022679"/>
    </source>
</evidence>
<dbReference type="Gene3D" id="3.40.50.300">
    <property type="entry name" value="P-loop containing nucleotide triphosphate hydrolases"/>
    <property type="match status" value="1"/>
</dbReference>
<evidence type="ECO:0000256" key="4">
    <source>
        <dbReference type="ARBA" id="ARBA00022692"/>
    </source>
</evidence>
<proteinExistence type="inferred from homology"/>
<dbReference type="Pfam" id="PF03567">
    <property type="entry name" value="Sulfotransfer_2"/>
    <property type="match status" value="1"/>
</dbReference>
<evidence type="ECO:0000256" key="1">
    <source>
        <dbReference type="ARBA" id="ARBA00004167"/>
    </source>
</evidence>
<evidence type="ECO:0000256" key="7">
    <source>
        <dbReference type="ARBA" id="ARBA00023180"/>
    </source>
</evidence>
<evidence type="ECO:0000256" key="8">
    <source>
        <dbReference type="RuleBase" id="RU364122"/>
    </source>
</evidence>
<keyword evidence="4" id="KW-0812">Transmembrane</keyword>
<keyword evidence="7" id="KW-0325">Glycoprotein</keyword>
<evidence type="ECO:0000313" key="9">
    <source>
        <dbReference type="EMBL" id="CAL5141423.1"/>
    </source>
</evidence>